<evidence type="ECO:0000313" key="3">
    <source>
        <dbReference type="EMBL" id="AKU89651.1"/>
    </source>
</evidence>
<dbReference type="OrthoDB" id="1013954at2"/>
<dbReference type="SUPFAM" id="SSF49313">
    <property type="entry name" value="Cadherin-like"/>
    <property type="match status" value="6"/>
</dbReference>
<dbReference type="GO" id="GO:0016020">
    <property type="term" value="C:membrane"/>
    <property type="evidence" value="ECO:0007669"/>
    <property type="project" value="InterPro"/>
</dbReference>
<dbReference type="STRING" id="1391653.AKJ08_0038"/>
<sequence>MPSTARSWTLGALIAFSLGACGGKTSPGNEGGTGGEATGGTGGEATGGSGGEAAGGTGGEATGGSGGEATGGTGGEATGGSGGEATGGSGGEGTGGAGGEGAGGSGGDDGEGPGGSGGGDPWQCHEDADCADFALEQCVVAVCNDGRYEGEVGSCVLLQAEAGTPCDDGLFCTVGDVCDEAGACVGTAPNDCGLEGNACADVVCDELTATCNLIPVADGTSCQGEDGDLCEVAACQAGQCVNAPKDCSAAGSSCVVGVCNPIDGACEAEPLDAGSSCALAGLSQCEVAACDGAGACLAQPLAAGSFCSLAGLGQCQTAACDGAGACEPADLPDGSSCDDGNDCTVADACSAGSCTGTFDEATCVAAATIYSEDFESCDASGWTFAGAWECGTPNSGPNGARSGTGVFATKLNGNYPDNATFADNTATSPVIDLGKASDPILSFWAWVHTEGASTLYDGFNVKIRRAGEDDFVLAAAKAPPYRAVISGTGEWAWGGLLSAEGWKRYTLDLSPYAGDQVELRFAFRSDGSTNYAGVYVDDIEVAERFVEPVAIVRKSLPVAIVGHPFAARISAEASSTATWSIVDGANAGWLGIDPATGMLSGVPAAEDAGTASITVRVQESNHPSNFAEKTFSIVIRDYGAYLNYFSDLEPDCEGWTLRGDWECGTPTSGPGEAWSGTASLATRLHTDYNPNQRWDTATADSPEIDLTAALHPRLIFRAWVHTEGTADGFHVEASKDGTTFALLTDVDPPYLNTNNYGPGWAGDRSAEGWREYTVDLAKYAGEVLTLRFAFASDGSGQRSGVFIDDVTITEAALIPLGIVPTGASDAFVDAPYTALPRRTGGSNHPVWAIVDGTNHDWLSIDPATGALSGTPTVSNLGAVSVTIRVAEPSRPSNFADAELHFSVESPTYGVYFQDDFSSCERGWFRRADWQCGTPTAVGPATCHSATGCLSTNLSGDYSDGLAWNDAVADSPVIDLTRAGEPMLTFWAWVHTEAANYDAFNVKASADGGVTWRQLTEVSPAYDGTAANELGWGGDRSAKGWERYSANLSAYAGERLMLRFAFRSDSSGTRPGVYIDDVLVTEKFGDQVEIGTGAHLADAYVGRAYTMPLRKDHGSSRSTWTIVSGAPAWLQVDPATGELYGTPSEDDLGTVSLTVRVEEPLNPVNFAEKALTFDVVTLEPGLLFTDGFEPCTAGWDLRGDWQCGTPTQVGPAACHGGTSCIGTNLSGNYNKNQSYATTTADSPWIDLDQTAEPRLVFWAWVNTQGPTNAGFNVAVSTDGRTFSQLTAVSPAYSATVNGQQAWSGDMSALGWRRFDADLSAFAGEQVRIRFAFGSDSSSSTRTGVYLDDVQVIEAAHDPISIATRTLFTAFEGKPYEFQLAKSRGSAQARWSIVGGSNSGWMVVDPETGLLSGVPTDGSAGPASVTVRVQESAVPTNFAEKTLGFDVVRLLPGQVHASDFEGCPTSWTLGGEWECGTPSNVGPSTCHSGTSCLATRLAGNYNNSASYAASIATSPTIDLSGVAEPMASFWIWMHTEANYDGFNVRVSTDGGSTFSVLSDVSPAYGGNVDSVPAWSGNQSGAGWQQFSANLAAFEGQQVKLRFAFRSDGSTNFAGVYIDDVSISSRAAFPISIVASNLADAVPNVPYEARFTKTGGTPAAIWTMTPIENADWLFFDPSTQTVSGVPTSQNAGPVRFSLRAQEPSLPENVDEKTFVFAVIGDLAEGTYYEQSFDAGSGGWTLAGDWQHGTPTRVGPASCHSGDGCLGTKLDGNYTRGQGYAQNYVESPPIAVPPGSAPVLTFWAWVSTNNQHYDGFQVRIRKAGESTLTIPTDVDPPYSGDTSGDRSWGGELEQFGWRRYSVDLSRWAGEAIHVRFAFYASSSSSPTAPGVYVDDVQVREATAIEPSITVAPVGDAWVDVPFTHRMQKTGGPNDAYWSIVGGENFDWLSIDPETGVLTGIPTAAAIGRVSVVVKAEDVLEWSLTDEVELVFEVSDANVYYAADFEGVCPNGWSLVGDWECGRPTTVGPSNTWSGSQCLATGMSMNYLPNMSYATSHATSPEIDLTGAVHPVAWFRLWVWTWGGSDDGSNFTVSTNGGLSFQAVPDVSPGPKLTVKSQAAWGGNHSGAGWRLVRADLSAFAGHVVKLRFADASDGSLEFAGTYVDELIVVEAD</sequence>
<dbReference type="Gene3D" id="2.60.120.200">
    <property type="match status" value="6"/>
</dbReference>
<dbReference type="InterPro" id="IPR013783">
    <property type="entry name" value="Ig-like_fold"/>
</dbReference>
<feature type="compositionally biased region" description="Gly residues" evidence="1">
    <location>
        <begin position="29"/>
        <end position="120"/>
    </location>
</feature>
<dbReference type="PATRIC" id="fig|1391653.3.peg.37"/>
<dbReference type="SUPFAM" id="SSF49899">
    <property type="entry name" value="Concanavalin A-like lectins/glucanases"/>
    <property type="match status" value="3"/>
</dbReference>
<dbReference type="EMBL" id="CP012332">
    <property type="protein sequence ID" value="AKU89651.1"/>
    <property type="molecule type" value="Genomic_DNA"/>
</dbReference>
<name>A0A0K1P887_9BACT</name>
<gene>
    <name evidence="3" type="ORF">AKJ08_0038</name>
</gene>
<dbReference type="InterPro" id="IPR000998">
    <property type="entry name" value="MAM_dom"/>
</dbReference>
<dbReference type="Gene3D" id="2.60.40.10">
    <property type="entry name" value="Immunoglobulins"/>
    <property type="match status" value="6"/>
</dbReference>
<dbReference type="Proteomes" id="UP000055590">
    <property type="component" value="Chromosome"/>
</dbReference>
<dbReference type="Pfam" id="PF05345">
    <property type="entry name" value="He_PIG"/>
    <property type="match status" value="3"/>
</dbReference>
<feature type="region of interest" description="Disordered" evidence="1">
    <location>
        <begin position="27"/>
        <end position="121"/>
    </location>
</feature>
<organism evidence="3 4">
    <name type="scientific">Vulgatibacter incomptus</name>
    <dbReference type="NCBI Taxonomy" id="1391653"/>
    <lineage>
        <taxon>Bacteria</taxon>
        <taxon>Pseudomonadati</taxon>
        <taxon>Myxococcota</taxon>
        <taxon>Myxococcia</taxon>
        <taxon>Myxococcales</taxon>
        <taxon>Cystobacterineae</taxon>
        <taxon>Vulgatibacteraceae</taxon>
        <taxon>Vulgatibacter</taxon>
    </lineage>
</organism>
<evidence type="ECO:0000313" key="4">
    <source>
        <dbReference type="Proteomes" id="UP000055590"/>
    </source>
</evidence>
<keyword evidence="4" id="KW-1185">Reference proteome</keyword>
<evidence type="ECO:0000259" key="2">
    <source>
        <dbReference type="PROSITE" id="PS50060"/>
    </source>
</evidence>
<dbReference type="PROSITE" id="PS50060">
    <property type="entry name" value="MAM_2"/>
    <property type="match status" value="1"/>
</dbReference>
<dbReference type="KEGG" id="vin:AKJ08_0038"/>
<dbReference type="NCBIfam" id="NF038128">
    <property type="entry name" value="choice_anch_J"/>
    <property type="match status" value="3"/>
</dbReference>
<proteinExistence type="predicted"/>
<dbReference type="PROSITE" id="PS51257">
    <property type="entry name" value="PROKAR_LIPOPROTEIN"/>
    <property type="match status" value="1"/>
</dbReference>
<dbReference type="Pfam" id="PF20773">
    <property type="entry name" value="InhA-like_MAM"/>
    <property type="match status" value="4"/>
</dbReference>
<dbReference type="InterPro" id="IPR015919">
    <property type="entry name" value="Cadherin-like_sf"/>
</dbReference>
<dbReference type="CDD" id="cd11304">
    <property type="entry name" value="Cadherin_repeat"/>
    <property type="match status" value="1"/>
</dbReference>
<reference evidence="3 4" key="1">
    <citation type="submission" date="2015-08" db="EMBL/GenBank/DDBJ databases">
        <authorList>
            <person name="Babu N.S."/>
            <person name="Beckwith C.J."/>
            <person name="Beseler K.G."/>
            <person name="Brison A."/>
            <person name="Carone J.V."/>
            <person name="Caskin T.P."/>
            <person name="Diamond M."/>
            <person name="Durham M.E."/>
            <person name="Foxe J.M."/>
            <person name="Go M."/>
            <person name="Henderson B.A."/>
            <person name="Jones I.B."/>
            <person name="McGettigan J.A."/>
            <person name="Micheletti S.J."/>
            <person name="Nasrallah M.E."/>
            <person name="Ortiz D."/>
            <person name="Piller C.R."/>
            <person name="Privatt S.R."/>
            <person name="Schneider S.L."/>
            <person name="Sharp S."/>
            <person name="Smith T.C."/>
            <person name="Stanton J.D."/>
            <person name="Ullery H.E."/>
            <person name="Wilson R.J."/>
            <person name="Serrano M.G."/>
            <person name="Buck G."/>
            <person name="Lee V."/>
            <person name="Wang Y."/>
            <person name="Carvalho R."/>
            <person name="Voegtly L."/>
            <person name="Shi R."/>
            <person name="Duckworth R."/>
            <person name="Johnson A."/>
            <person name="Loviza R."/>
            <person name="Walstead R."/>
            <person name="Shah Z."/>
            <person name="Kiflezghi M."/>
            <person name="Wade K."/>
            <person name="Ball S.L."/>
            <person name="Bradley K.W."/>
            <person name="Asai D.J."/>
            <person name="Bowman C.A."/>
            <person name="Russell D.A."/>
            <person name="Pope W.H."/>
            <person name="Jacobs-Sera D."/>
            <person name="Hendrix R.W."/>
            <person name="Hatfull G.F."/>
        </authorList>
    </citation>
    <scope>NUCLEOTIDE SEQUENCE [LARGE SCALE GENOMIC DNA]</scope>
    <source>
        <strain evidence="3 4">DSM 27710</strain>
    </source>
</reference>
<dbReference type="RefSeq" id="WP_050724217.1">
    <property type="nucleotide sequence ID" value="NZ_CP012332.1"/>
</dbReference>
<evidence type="ECO:0000256" key="1">
    <source>
        <dbReference type="SAM" id="MobiDB-lite"/>
    </source>
</evidence>
<feature type="domain" description="MAM" evidence="2">
    <location>
        <begin position="1725"/>
        <end position="1901"/>
    </location>
</feature>
<dbReference type="GO" id="GO:0005509">
    <property type="term" value="F:calcium ion binding"/>
    <property type="evidence" value="ECO:0007669"/>
    <property type="project" value="InterPro"/>
</dbReference>
<protein>
    <recommendedName>
        <fullName evidence="2">MAM domain-containing protein</fullName>
    </recommendedName>
</protein>
<accession>A0A0K1P887</accession>
<dbReference type="InterPro" id="IPR013320">
    <property type="entry name" value="ConA-like_dom_sf"/>
</dbReference>